<dbReference type="Proteomes" id="UP000003157">
    <property type="component" value="Unassembled WGS sequence"/>
</dbReference>
<evidence type="ECO:0000256" key="2">
    <source>
        <dbReference type="ARBA" id="ARBA00023125"/>
    </source>
</evidence>
<dbReference type="InterPro" id="IPR009057">
    <property type="entry name" value="Homeodomain-like_sf"/>
</dbReference>
<evidence type="ECO:0000313" key="6">
    <source>
        <dbReference type="Proteomes" id="UP000003157"/>
    </source>
</evidence>
<keyword evidence="3" id="KW-0804">Transcription</keyword>
<evidence type="ECO:0000259" key="4">
    <source>
        <dbReference type="PROSITE" id="PS01124"/>
    </source>
</evidence>
<dbReference type="SUPFAM" id="SSF46689">
    <property type="entry name" value="Homeodomain-like"/>
    <property type="match status" value="2"/>
</dbReference>
<comment type="caution">
    <text evidence="5">The sequence shown here is derived from an EMBL/GenBank/DDBJ whole genome shotgun (WGS) entry which is preliminary data.</text>
</comment>
<dbReference type="GO" id="GO:0003700">
    <property type="term" value="F:DNA-binding transcription factor activity"/>
    <property type="evidence" value="ECO:0007669"/>
    <property type="project" value="InterPro"/>
</dbReference>
<dbReference type="EMBL" id="ADKX01000044">
    <property type="protein sequence ID" value="EFW03669.1"/>
    <property type="molecule type" value="Genomic_DNA"/>
</dbReference>
<proteinExistence type="predicted"/>
<feature type="domain" description="HTH araC/xylS-type" evidence="4">
    <location>
        <begin position="299"/>
        <end position="397"/>
    </location>
</feature>
<dbReference type="InterPro" id="IPR018062">
    <property type="entry name" value="HTH_AraC-typ_CS"/>
</dbReference>
<dbReference type="RefSeq" id="WP_008790144.1">
    <property type="nucleotide sequence ID" value="NZ_AKCB01000001.1"/>
</dbReference>
<sequence>MIQTKHELIQLLNPIYNHFQLPIFLLSKELLIIESPHSFLKLEEHYFQDMIQENHINDYQTYMHFYHDASFLFFPYSLENISYICIGPIFNKKLTPQDKPSEYPFLNHVISQYTIDDFFSLPYVHYKTVDFLLFVYQIITGEILDANVLKKNYKKSSSLPLKQEESMQNEIFVIRENPLHDFSYSYEKKIMNSIQQENSTQARILMNELMQMKDGRELAPNHLVSMKYKLVAAVTLFTRCVIDVGVPIAKAYTLSDVYINKLDQCRTGQELHKMISDAIVDFTNLVKRYKHIQNPYWVKSCKNYISQHLHENMTLNDLSQLTGMNPSYLSTQFKKVTGQSIKQYINEKKVQEAQFLIKNSSYTLAEISDILQFSSQSHFNKVFKERTGKTPTQYKNT</sequence>
<dbReference type="PROSITE" id="PS01124">
    <property type="entry name" value="HTH_ARAC_FAMILY_2"/>
    <property type="match status" value="1"/>
</dbReference>
<dbReference type="OrthoDB" id="247151at2"/>
<organism evidence="5 6">
    <name type="scientific">Coprobacillus cateniformis</name>
    <dbReference type="NCBI Taxonomy" id="100884"/>
    <lineage>
        <taxon>Bacteria</taxon>
        <taxon>Bacillati</taxon>
        <taxon>Bacillota</taxon>
        <taxon>Erysipelotrichia</taxon>
        <taxon>Erysipelotrichales</taxon>
        <taxon>Coprobacillaceae</taxon>
        <taxon>Coprobacillus</taxon>
    </lineage>
</organism>
<dbReference type="eggNOG" id="COG2207">
    <property type="taxonomic scope" value="Bacteria"/>
</dbReference>
<name>E7GE68_9FIRM</name>
<keyword evidence="2" id="KW-0238">DNA-binding</keyword>
<dbReference type="HOGENOM" id="CLU_036605_6_1_9"/>
<dbReference type="PANTHER" id="PTHR43280">
    <property type="entry name" value="ARAC-FAMILY TRANSCRIPTIONAL REGULATOR"/>
    <property type="match status" value="1"/>
</dbReference>
<dbReference type="PROSITE" id="PS00041">
    <property type="entry name" value="HTH_ARAC_FAMILY_1"/>
    <property type="match status" value="1"/>
</dbReference>
<evidence type="ECO:0000256" key="1">
    <source>
        <dbReference type="ARBA" id="ARBA00023015"/>
    </source>
</evidence>
<dbReference type="PANTHER" id="PTHR43280:SF34">
    <property type="entry name" value="ARAC-FAMILY TRANSCRIPTIONAL REGULATOR"/>
    <property type="match status" value="1"/>
</dbReference>
<gene>
    <name evidence="5" type="ORF">HMPREF9488_03061</name>
</gene>
<dbReference type="GeneID" id="78230299"/>
<dbReference type="STRING" id="100884.GCA_000269565_02484"/>
<dbReference type="GO" id="GO:0043565">
    <property type="term" value="F:sequence-specific DNA binding"/>
    <property type="evidence" value="ECO:0007669"/>
    <property type="project" value="InterPro"/>
</dbReference>
<accession>E7GE68</accession>
<dbReference type="InterPro" id="IPR018060">
    <property type="entry name" value="HTH_AraC"/>
</dbReference>
<reference evidence="5 6" key="1">
    <citation type="submission" date="2010-12" db="EMBL/GenBank/DDBJ databases">
        <title>The Genome Sequence of Coprobacillus sp. strain 29_1.</title>
        <authorList>
            <consortium name="The Broad Institute Genome Sequencing Platform"/>
            <person name="Earl A."/>
            <person name="Ward D."/>
            <person name="Feldgarden M."/>
            <person name="Gevers D."/>
            <person name="Daigneault M."/>
            <person name="Sibley C.D."/>
            <person name="White A."/>
            <person name="Strauss J."/>
            <person name="Allen-Vercoe E."/>
            <person name="Young S.K."/>
            <person name="Zeng Q."/>
            <person name="Gargeya S."/>
            <person name="Fitzgerald M."/>
            <person name="Haas B."/>
            <person name="Abouelleil A."/>
            <person name="Alvarado L."/>
            <person name="Arachchi H.M."/>
            <person name="Berlin A."/>
            <person name="Brown A."/>
            <person name="Chapman S.B."/>
            <person name="Chen Z."/>
            <person name="Dunbar C."/>
            <person name="Freedman E."/>
            <person name="Gearin G."/>
            <person name="Gellesch M."/>
            <person name="Goldberg J."/>
            <person name="Griggs A."/>
            <person name="Gujja S."/>
            <person name="Heilman E."/>
            <person name="Heiman D."/>
            <person name="Howarth C."/>
            <person name="Larson L."/>
            <person name="Lui A."/>
            <person name="MacDonald P.J.P."/>
            <person name="Mehta T."/>
            <person name="Montmayeur A."/>
            <person name="Murphy C."/>
            <person name="Neiman D."/>
            <person name="Pearson M."/>
            <person name="Priest M."/>
            <person name="Roberts A."/>
            <person name="Saif S."/>
            <person name="Shea T."/>
            <person name="Shenoy N."/>
            <person name="Sisk P."/>
            <person name="Stolte C."/>
            <person name="Sykes S."/>
            <person name="White J."/>
            <person name="Yandava C."/>
            <person name="Nusbaum C."/>
            <person name="Birren B."/>
        </authorList>
    </citation>
    <scope>NUCLEOTIDE SEQUENCE [LARGE SCALE GENOMIC DNA]</scope>
    <source>
        <strain evidence="5 6">29_1</strain>
    </source>
</reference>
<protein>
    <submittedName>
        <fullName evidence="5">Transcriptional regulator</fullName>
    </submittedName>
</protein>
<keyword evidence="1" id="KW-0805">Transcription regulation</keyword>
<dbReference type="Pfam" id="PF12833">
    <property type="entry name" value="HTH_18"/>
    <property type="match status" value="1"/>
</dbReference>
<dbReference type="AlphaFoldDB" id="E7GE68"/>
<dbReference type="Gene3D" id="1.10.10.60">
    <property type="entry name" value="Homeodomain-like"/>
    <property type="match status" value="2"/>
</dbReference>
<dbReference type="SMART" id="SM00342">
    <property type="entry name" value="HTH_ARAC"/>
    <property type="match status" value="1"/>
</dbReference>
<evidence type="ECO:0000256" key="3">
    <source>
        <dbReference type="ARBA" id="ARBA00023163"/>
    </source>
</evidence>
<keyword evidence="6" id="KW-1185">Reference proteome</keyword>
<evidence type="ECO:0000313" key="5">
    <source>
        <dbReference type="EMBL" id="EFW03669.1"/>
    </source>
</evidence>